<dbReference type="RefSeq" id="XP_025342709.1">
    <property type="nucleotide sequence ID" value="XM_025484494.1"/>
</dbReference>
<evidence type="ECO:0000313" key="4">
    <source>
        <dbReference type="Proteomes" id="UP000244309"/>
    </source>
</evidence>
<dbReference type="GO" id="GO:0000387">
    <property type="term" value="P:spliceosomal snRNP assembly"/>
    <property type="evidence" value="ECO:0007669"/>
    <property type="project" value="InterPro"/>
</dbReference>
<sequence length="242" mass="28237">MTSDRKRQKVEEPRYTQGPLDEDFGQHRAFPLDAAPDDGEDSQVYQYLSSVRKEAEADQGFHYVERSKTVKKESEASDESIVPQEVIDEIMKSFDASKKARDERLEEQEEEDTEEAEFAVPESAAEWRKKIFSEQPDAQFLEFLEHTTIIKLIVYYTKWLSINMPEQLGKWIFTTFLRLDRDLDHKETAIVRDLGKKAVKLRAKVEEAEDVSPIPKHIIDMTLVIVGIHFRQRDLLKKDFSL</sequence>
<reference evidence="3 4" key="1">
    <citation type="submission" date="2017-12" db="EMBL/GenBank/DDBJ databases">
        <title>Genome Sequence of a Multidrug-Resistant Candida haemulonii Isolate from a Patient with Chronic Leg Ulcers in Israel.</title>
        <authorList>
            <person name="Chow N.A."/>
            <person name="Gade L."/>
            <person name="Batra D."/>
            <person name="Rowe L.A."/>
            <person name="Ben-Ami R."/>
            <person name="Loparev V.N."/>
            <person name="Litvintseva A.P."/>
        </authorList>
    </citation>
    <scope>NUCLEOTIDE SEQUENCE [LARGE SCALE GENOMIC DNA]</scope>
    <source>
        <strain evidence="3 4">B11899</strain>
    </source>
</reference>
<dbReference type="Proteomes" id="UP000244309">
    <property type="component" value="Unassembled WGS sequence"/>
</dbReference>
<dbReference type="STRING" id="45357.A0A2V1AVF3"/>
<dbReference type="PANTHER" id="PTHR12794:SF0">
    <property type="entry name" value="GEM-ASSOCIATED PROTEIN 2"/>
    <property type="match status" value="1"/>
</dbReference>
<dbReference type="GeneID" id="37006092"/>
<dbReference type="Pfam" id="PF04938">
    <property type="entry name" value="SIP1"/>
    <property type="match status" value="1"/>
</dbReference>
<organism evidence="3 4">
    <name type="scientific">Candidozyma haemuli</name>
    <dbReference type="NCBI Taxonomy" id="45357"/>
    <lineage>
        <taxon>Eukaryota</taxon>
        <taxon>Fungi</taxon>
        <taxon>Dikarya</taxon>
        <taxon>Ascomycota</taxon>
        <taxon>Saccharomycotina</taxon>
        <taxon>Pichiomycetes</taxon>
        <taxon>Metschnikowiaceae</taxon>
        <taxon>Candidozyma</taxon>
    </lineage>
</organism>
<dbReference type="EMBL" id="PKFO01000005">
    <property type="protein sequence ID" value="PVH21769.1"/>
    <property type="molecule type" value="Genomic_DNA"/>
</dbReference>
<evidence type="ECO:0000256" key="1">
    <source>
        <dbReference type="ARBA" id="ARBA00025758"/>
    </source>
</evidence>
<name>A0A2V1AVF3_9ASCO</name>
<protein>
    <submittedName>
        <fullName evidence="3">Uncharacterized protein</fullName>
    </submittedName>
</protein>
<evidence type="ECO:0000256" key="2">
    <source>
        <dbReference type="SAM" id="MobiDB-lite"/>
    </source>
</evidence>
<keyword evidence="4" id="KW-1185">Reference proteome</keyword>
<dbReference type="PANTHER" id="PTHR12794">
    <property type="entry name" value="GEMIN2"/>
    <property type="match status" value="1"/>
</dbReference>
<dbReference type="AlphaFoldDB" id="A0A2V1AVF3"/>
<comment type="similarity">
    <text evidence="1">Belongs to the gemin-2 family.</text>
</comment>
<gene>
    <name evidence="3" type="ORF">CXQ85_000760</name>
</gene>
<dbReference type="GO" id="GO:0005634">
    <property type="term" value="C:nucleus"/>
    <property type="evidence" value="ECO:0007669"/>
    <property type="project" value="TreeGrafter"/>
</dbReference>
<dbReference type="OrthoDB" id="428895at2759"/>
<dbReference type="InterPro" id="IPR035426">
    <property type="entry name" value="Gemin2/Brr1"/>
</dbReference>
<feature type="region of interest" description="Disordered" evidence="2">
    <location>
        <begin position="1"/>
        <end position="40"/>
    </location>
</feature>
<comment type="caution">
    <text evidence="3">The sequence shown here is derived from an EMBL/GenBank/DDBJ whole genome shotgun (WGS) entry which is preliminary data.</text>
</comment>
<dbReference type="VEuPathDB" id="FungiDB:CXQ85_000760"/>
<dbReference type="Gene3D" id="1.20.58.1070">
    <property type="match status" value="1"/>
</dbReference>
<dbReference type="GO" id="GO:0032797">
    <property type="term" value="C:SMN complex"/>
    <property type="evidence" value="ECO:0007669"/>
    <property type="project" value="TreeGrafter"/>
</dbReference>
<evidence type="ECO:0000313" key="3">
    <source>
        <dbReference type="EMBL" id="PVH21769.1"/>
    </source>
</evidence>
<proteinExistence type="inferred from homology"/>
<accession>A0A2V1AVF3</accession>